<evidence type="ECO:0000259" key="4">
    <source>
        <dbReference type="PROSITE" id="PS50102"/>
    </source>
</evidence>
<feature type="compositionally biased region" description="Polar residues" evidence="3">
    <location>
        <begin position="373"/>
        <end position="412"/>
    </location>
</feature>
<dbReference type="PROSITE" id="PS50102">
    <property type="entry name" value="RRM"/>
    <property type="match status" value="1"/>
</dbReference>
<feature type="region of interest" description="Disordered" evidence="3">
    <location>
        <begin position="104"/>
        <end position="213"/>
    </location>
</feature>
<feature type="compositionally biased region" description="Polar residues" evidence="3">
    <location>
        <begin position="159"/>
        <end position="193"/>
    </location>
</feature>
<dbReference type="EMBL" id="BMAW01012737">
    <property type="protein sequence ID" value="GFT30193.1"/>
    <property type="molecule type" value="Genomic_DNA"/>
</dbReference>
<evidence type="ECO:0000313" key="7">
    <source>
        <dbReference type="Proteomes" id="UP000887013"/>
    </source>
</evidence>
<feature type="compositionally biased region" description="Basic and acidic residues" evidence="3">
    <location>
        <begin position="538"/>
        <end position="563"/>
    </location>
</feature>
<dbReference type="InterPro" id="IPR000504">
    <property type="entry name" value="RRM_dom"/>
</dbReference>
<evidence type="ECO:0000313" key="6">
    <source>
        <dbReference type="EMBL" id="GFT30193.1"/>
    </source>
</evidence>
<feature type="compositionally biased region" description="Basic and acidic residues" evidence="3">
    <location>
        <begin position="655"/>
        <end position="667"/>
    </location>
</feature>
<feature type="compositionally biased region" description="Basic and acidic residues" evidence="3">
    <location>
        <begin position="728"/>
        <end position="748"/>
    </location>
</feature>
<feature type="region of interest" description="Disordered" evidence="3">
    <location>
        <begin position="367"/>
        <end position="1079"/>
    </location>
</feature>
<feature type="compositionally biased region" description="Basic and acidic residues" evidence="3">
    <location>
        <begin position="475"/>
        <end position="490"/>
    </location>
</feature>
<protein>
    <submittedName>
        <fullName evidence="6">Apoptotic chromatin condensation inducer in the nucleus</fullName>
    </submittedName>
</protein>
<dbReference type="PROSITE" id="PS50800">
    <property type="entry name" value="SAP"/>
    <property type="match status" value="1"/>
</dbReference>
<feature type="compositionally biased region" description="Low complexity" evidence="3">
    <location>
        <begin position="1468"/>
        <end position="1477"/>
    </location>
</feature>
<feature type="compositionally biased region" description="Basic and acidic residues" evidence="3">
    <location>
        <begin position="1055"/>
        <end position="1076"/>
    </location>
</feature>
<feature type="domain" description="RRM" evidence="4">
    <location>
        <begin position="1211"/>
        <end position="1288"/>
    </location>
</feature>
<feature type="compositionally biased region" description="Basic and acidic residues" evidence="3">
    <location>
        <begin position="904"/>
        <end position="917"/>
    </location>
</feature>
<dbReference type="InterPro" id="IPR035979">
    <property type="entry name" value="RBD_domain_sf"/>
</dbReference>
<feature type="compositionally biased region" description="Basic and acidic residues" evidence="3">
    <location>
        <begin position="756"/>
        <end position="771"/>
    </location>
</feature>
<name>A0A8X6TM51_NEPPI</name>
<feature type="region of interest" description="Disordered" evidence="3">
    <location>
        <begin position="1293"/>
        <end position="1477"/>
    </location>
</feature>
<reference evidence="6" key="1">
    <citation type="submission" date="2020-08" db="EMBL/GenBank/DDBJ databases">
        <title>Multicomponent nature underlies the extraordinary mechanical properties of spider dragline silk.</title>
        <authorList>
            <person name="Kono N."/>
            <person name="Nakamura H."/>
            <person name="Mori M."/>
            <person name="Yoshida Y."/>
            <person name="Ohtoshi R."/>
            <person name="Malay A.D."/>
            <person name="Moran D.A.P."/>
            <person name="Tomita M."/>
            <person name="Numata K."/>
            <person name="Arakawa K."/>
        </authorList>
    </citation>
    <scope>NUCLEOTIDE SEQUENCE</scope>
</reference>
<keyword evidence="7" id="KW-1185">Reference proteome</keyword>
<feature type="compositionally biased region" description="Basic and acidic residues" evidence="3">
    <location>
        <begin position="1418"/>
        <end position="1448"/>
    </location>
</feature>
<organism evidence="6 7">
    <name type="scientific">Nephila pilipes</name>
    <name type="common">Giant wood spider</name>
    <name type="synonym">Nephila maculata</name>
    <dbReference type="NCBI Taxonomy" id="299642"/>
    <lineage>
        <taxon>Eukaryota</taxon>
        <taxon>Metazoa</taxon>
        <taxon>Ecdysozoa</taxon>
        <taxon>Arthropoda</taxon>
        <taxon>Chelicerata</taxon>
        <taxon>Arachnida</taxon>
        <taxon>Araneae</taxon>
        <taxon>Araneomorphae</taxon>
        <taxon>Entelegynae</taxon>
        <taxon>Araneoidea</taxon>
        <taxon>Nephilidae</taxon>
        <taxon>Nephila</taxon>
    </lineage>
</organism>
<feature type="compositionally biased region" description="Basic residues" evidence="3">
    <location>
        <begin position="573"/>
        <end position="583"/>
    </location>
</feature>
<proteinExistence type="predicted"/>
<comment type="caution">
    <text evidence="6">The sequence shown here is derived from an EMBL/GenBank/DDBJ whole genome shotgun (WGS) entry which is preliminary data.</text>
</comment>
<keyword evidence="1 2" id="KW-0694">RNA-binding</keyword>
<feature type="region of interest" description="Disordered" evidence="3">
    <location>
        <begin position="1101"/>
        <end position="1132"/>
    </location>
</feature>
<dbReference type="InterPro" id="IPR003034">
    <property type="entry name" value="SAP_dom"/>
</dbReference>
<dbReference type="InterPro" id="IPR012677">
    <property type="entry name" value="Nucleotide-bd_a/b_plait_sf"/>
</dbReference>
<dbReference type="SMART" id="SM00513">
    <property type="entry name" value="SAP"/>
    <property type="match status" value="1"/>
</dbReference>
<dbReference type="Gene3D" id="1.10.720.30">
    <property type="entry name" value="SAP domain"/>
    <property type="match status" value="1"/>
</dbReference>
<dbReference type="GO" id="GO:0003723">
    <property type="term" value="F:RNA binding"/>
    <property type="evidence" value="ECO:0007669"/>
    <property type="project" value="UniProtKB-UniRule"/>
</dbReference>
<feature type="compositionally biased region" description="Basic residues" evidence="3">
    <location>
        <begin position="603"/>
        <end position="618"/>
    </location>
</feature>
<feature type="compositionally biased region" description="Basic and acidic residues" evidence="3">
    <location>
        <begin position="997"/>
        <end position="1020"/>
    </location>
</feature>
<feature type="compositionally biased region" description="Basic and acidic residues" evidence="3">
    <location>
        <begin position="429"/>
        <end position="461"/>
    </location>
</feature>
<feature type="compositionally biased region" description="Basic residues" evidence="3">
    <location>
        <begin position="528"/>
        <end position="537"/>
    </location>
</feature>
<accession>A0A8X6TM51</accession>
<feature type="compositionally biased region" description="Basic and acidic residues" evidence="3">
    <location>
        <begin position="1345"/>
        <end position="1400"/>
    </location>
</feature>
<dbReference type="PANTHER" id="PTHR46589:SF1">
    <property type="entry name" value="APOPTOTIC CHROMATIN CONDENSATION INDUCER IN THE NUCLEUS"/>
    <property type="match status" value="1"/>
</dbReference>
<feature type="compositionally biased region" description="Basic residues" evidence="3">
    <location>
        <begin position="791"/>
        <end position="800"/>
    </location>
</feature>
<dbReference type="Proteomes" id="UP000887013">
    <property type="component" value="Unassembled WGS sequence"/>
</dbReference>
<dbReference type="OrthoDB" id="5348404at2759"/>
<dbReference type="SUPFAM" id="SSF68906">
    <property type="entry name" value="SAP domain"/>
    <property type="match status" value="1"/>
</dbReference>
<evidence type="ECO:0000259" key="5">
    <source>
        <dbReference type="PROSITE" id="PS50800"/>
    </source>
</evidence>
<feature type="compositionally biased region" description="Basic and acidic residues" evidence="3">
    <location>
        <begin position="511"/>
        <end position="527"/>
    </location>
</feature>
<evidence type="ECO:0000256" key="1">
    <source>
        <dbReference type="ARBA" id="ARBA00022884"/>
    </source>
</evidence>
<dbReference type="InterPro" id="IPR032552">
    <property type="entry name" value="RSB_motif"/>
</dbReference>
<dbReference type="Pfam" id="PF16294">
    <property type="entry name" value="RSB_motif"/>
    <property type="match status" value="1"/>
</dbReference>
<dbReference type="PANTHER" id="PTHR46589">
    <property type="entry name" value="APOPTOTIC CHROMATIN CONDENSATION INDUCER IN THE NUCLEUS"/>
    <property type="match status" value="1"/>
</dbReference>
<evidence type="ECO:0000256" key="3">
    <source>
        <dbReference type="SAM" id="MobiDB-lite"/>
    </source>
</evidence>
<gene>
    <name evidence="6" type="primary">Acin1</name>
    <name evidence="6" type="ORF">NPIL_551792</name>
</gene>
<dbReference type="GO" id="GO:0061574">
    <property type="term" value="C:ASAP complex"/>
    <property type="evidence" value="ECO:0007669"/>
    <property type="project" value="TreeGrafter"/>
</dbReference>
<sequence>MEDEASILLDGKTLGNLRVVDLKQELEKRGLSKSGSKKDLVKRLKVQLEFEKLCGERKTAGECDLKLELDADTEQNEFVQQYLAQQQKIYAEQKEVKRLVELEETLKSSDEKESCDSTKGDDEVTGGGEGDDDDDQTEPDEPSETDSDSELTHQKVESSCENPSKTEIQKHSQISSVASPTNEGLVGSTVSSENGDDQENPKASSEIIHDVPVDSSIENAETCVTNVHQEEKSISSEITQEPPADSSIECTSNCNTVIHRGKQAAAEILQNVPVDSSFENIIDSTHQEISSEIEDRSNNSSAKEKSFLLFRNMVGILLKKIAFFPCDLFCHRETILSPKSEPSSKMEPATQFSTVPYSLLDIQLPESPENIKPSKTTSDHVSNSQSVDSQSMIDDNQSNGVDSTSTENNLDENSQDKKSSNKAGSFKNVESHDNSVRSGKHSDKDSVKTCSKESNSDDSKNESSSVSHRSQSKKSFSDHKHSVSKKDSNDQKGTTYTKDSRAKEHNKKVPKSREDSPIRRDSRSRSREKNRRAHRSRKDSDSRKTVSDHRDSRSRSKESDCKSHNSNLDSKRYKTTHGHRKSRSQSSGSRTDKNSESDDEYHRRKLKSKETKRKRKDRKRESDSDCNKKSRSRDNSPQATHKRKTYSSRQKDRRHKSESSEDSESSRSRSPVKRKPGSKSDEPLADSVAAGKHNRRKVRQRGECSEGKQSSRSKSREGSPAQKKSKSKQAESKIYSDKQKEKSYRSSDEGQNSRSRSRESSPIKKTSKSESNEPVVSPKSASEEEKEYRRRDSRVHKSRSKSRESSPINKKSKSKLEELHSAESVTKSTRQKKKQRSKSSEGSRSPERSPVVQEHRSKSDKIHTELESMSRHDEKEDKIKGDSSTDSPGSRSRSRESSPVPKQTFKETNKQSHDFQVSRKHRRHKEKDPGNEHSDEDHASKSKSRENSPNRISKRNDEPSEKATAFEHIKHDGHSSDEQDDSLVPKKSKSSSGEPDIDLKTSDKELLADDVASEKDEKRNNGVTAKSSSITVIKKEPVRQKLKIKRDNISSLSQNKKDIAEKSELAIESKSEKSDISEATVSVEENKIEVTKVPAPYVSRKITLSRRTLSQTSDDEPKNKKSKWGSFASSQKTSQTINISTNSLKNWFPDFKLLKDPVPEETISFSKDETDMEISTNRMDEDPRHNPRKTEESRLDAVMNIPPEDMGSVTKILFIQNLVRPFTLNQLKELLRETGNFVEEDFWIDKIKSKCFVTYETEEEAMKTKHALNGTRWPSSNPKILFVEYSNEEELEIHRSGSDLSKPIQQPAPEPTAPHDSRSAHVIDEYHKKDHDQDRKRDRSKHQPPMREWDKDKITQDSPDREHVGRDAEKTKSMDKKEKKDSKRRTNEDTPAKLLDDLFQKTKSSPCIYWLPLTDDQVQERTESRRLRRLEREKRNQQREQEDAENKSKRPRSRNRTKETETRRSSSRSRSPIIRRR</sequence>
<dbReference type="GO" id="GO:0008380">
    <property type="term" value="P:RNA splicing"/>
    <property type="evidence" value="ECO:0007669"/>
    <property type="project" value="TreeGrafter"/>
</dbReference>
<dbReference type="InterPro" id="IPR034257">
    <property type="entry name" value="Acinus_RRM"/>
</dbReference>
<dbReference type="SUPFAM" id="SSF54928">
    <property type="entry name" value="RNA-binding domain, RBD"/>
    <property type="match status" value="1"/>
</dbReference>
<feature type="compositionally biased region" description="Polar residues" evidence="3">
    <location>
        <begin position="1021"/>
        <end position="1031"/>
    </location>
</feature>
<dbReference type="CDD" id="cd12432">
    <property type="entry name" value="RRM_ACINU"/>
    <property type="match status" value="1"/>
</dbReference>
<feature type="compositionally biased region" description="Low complexity" evidence="3">
    <location>
        <begin position="884"/>
        <end position="901"/>
    </location>
</feature>
<dbReference type="Pfam" id="PF00076">
    <property type="entry name" value="RRM_1"/>
    <property type="match status" value="1"/>
</dbReference>
<dbReference type="Gene3D" id="3.30.70.330">
    <property type="match status" value="1"/>
</dbReference>
<feature type="compositionally biased region" description="Basic and acidic residues" evidence="3">
    <location>
        <begin position="926"/>
        <end position="977"/>
    </location>
</feature>
<feature type="compositionally biased region" description="Basic and acidic residues" evidence="3">
    <location>
        <begin position="781"/>
        <end position="790"/>
    </location>
</feature>
<dbReference type="InterPro" id="IPR052793">
    <property type="entry name" value="EJC-associated_protein"/>
</dbReference>
<dbReference type="GO" id="GO:0071011">
    <property type="term" value="C:precatalytic spliceosome"/>
    <property type="evidence" value="ECO:0007669"/>
    <property type="project" value="TreeGrafter"/>
</dbReference>
<feature type="compositionally biased region" description="Basic and acidic residues" evidence="3">
    <location>
        <begin position="1313"/>
        <end position="1337"/>
    </location>
</feature>
<feature type="compositionally biased region" description="Basic and acidic residues" evidence="3">
    <location>
        <begin position="590"/>
        <end position="602"/>
    </location>
</feature>
<feature type="compositionally biased region" description="Basic residues" evidence="3">
    <location>
        <begin position="640"/>
        <end position="654"/>
    </location>
</feature>
<dbReference type="Pfam" id="PF02037">
    <property type="entry name" value="SAP"/>
    <property type="match status" value="1"/>
</dbReference>
<dbReference type="SMART" id="SM00360">
    <property type="entry name" value="RRM"/>
    <property type="match status" value="1"/>
</dbReference>
<feature type="compositionally biased region" description="Basic and acidic residues" evidence="3">
    <location>
        <begin position="104"/>
        <end position="122"/>
    </location>
</feature>
<feature type="domain" description="SAP" evidence="5">
    <location>
        <begin position="14"/>
        <end position="48"/>
    </location>
</feature>
<feature type="compositionally biased region" description="Basic and acidic residues" evidence="3">
    <location>
        <begin position="619"/>
        <end position="634"/>
    </location>
</feature>
<dbReference type="InterPro" id="IPR036361">
    <property type="entry name" value="SAP_dom_sf"/>
</dbReference>
<feature type="compositionally biased region" description="Acidic residues" evidence="3">
    <location>
        <begin position="129"/>
        <end position="149"/>
    </location>
</feature>
<evidence type="ECO:0000256" key="2">
    <source>
        <dbReference type="PROSITE-ProRule" id="PRU00176"/>
    </source>
</evidence>
<feature type="compositionally biased region" description="Basic and acidic residues" evidence="3">
    <location>
        <begin position="838"/>
        <end position="883"/>
    </location>
</feature>